<name>T1EYT9_HELRO</name>
<dbReference type="PANTHER" id="PTHR47055">
    <property type="entry name" value="DDE_TNP_1_7 DOMAIN-CONTAINING PROTEIN"/>
    <property type="match status" value="1"/>
</dbReference>
<evidence type="ECO:0000313" key="4">
    <source>
        <dbReference type="Proteomes" id="UP000015101"/>
    </source>
</evidence>
<evidence type="ECO:0000256" key="1">
    <source>
        <dbReference type="SAM" id="MobiDB-lite"/>
    </source>
</evidence>
<proteinExistence type="predicted"/>
<dbReference type="HOGENOM" id="CLU_1009272_0_0_1"/>
<dbReference type="InterPro" id="IPR052638">
    <property type="entry name" value="PiggyBac_TE-derived"/>
</dbReference>
<reference evidence="4" key="1">
    <citation type="submission" date="2012-12" db="EMBL/GenBank/DDBJ databases">
        <authorList>
            <person name="Hellsten U."/>
            <person name="Grimwood J."/>
            <person name="Chapman J.A."/>
            <person name="Shapiro H."/>
            <person name="Aerts A."/>
            <person name="Otillar R.P."/>
            <person name="Terry A.Y."/>
            <person name="Boore J.L."/>
            <person name="Simakov O."/>
            <person name="Marletaz F."/>
            <person name="Cho S.-J."/>
            <person name="Edsinger-Gonzales E."/>
            <person name="Havlak P."/>
            <person name="Kuo D.-H."/>
            <person name="Larsson T."/>
            <person name="Lv J."/>
            <person name="Arendt D."/>
            <person name="Savage R."/>
            <person name="Osoegawa K."/>
            <person name="de Jong P."/>
            <person name="Lindberg D.R."/>
            <person name="Seaver E.C."/>
            <person name="Weisblat D.A."/>
            <person name="Putnam N.H."/>
            <person name="Grigoriev I.V."/>
            <person name="Rokhsar D.S."/>
        </authorList>
    </citation>
    <scope>NUCLEOTIDE SEQUENCE</scope>
</reference>
<dbReference type="EnsemblMetazoa" id="HelroT166969">
    <property type="protein sequence ID" value="HelroP166969"/>
    <property type="gene ID" value="HelroG166969"/>
</dbReference>
<gene>
    <name evidence="3" type="primary">20201739</name>
    <name evidence="2" type="ORF">HELRODRAFT_166969</name>
</gene>
<sequence>MAYSERFTLEQAKQLIIDNSSDEESIRNEPFLVEDSADDDDEIKYTLQSSNVQNDSSNSDLGSSDESNDNEKSKTFVSKCGNIVWQNEPVYNKCGRRDQDSGPEDGEGIIDNLSKTLLNSNAEALISNIEAGKEMLQKEEIDMQIQTPLKKRVKKSISIERNWKKSDILNVEPIPVFSENREFENSSPHTLFKLFFDDEIIKFITDMSNLYAKDLKRKSVNRNVENEIKFDGKDHFIGKISDGRKRCKLCHKKVSKKCLKCDVALHLECFEHFHRK</sequence>
<protein>
    <submittedName>
        <fullName evidence="2 3">Uncharacterized protein</fullName>
    </submittedName>
</protein>
<dbReference type="GO" id="GO:0043565">
    <property type="term" value="F:sequence-specific DNA binding"/>
    <property type="evidence" value="ECO:0000318"/>
    <property type="project" value="GO_Central"/>
</dbReference>
<dbReference type="CDD" id="cd20805">
    <property type="entry name" value="C1_DGK_rpt2"/>
    <property type="match status" value="1"/>
</dbReference>
<reference evidence="2 4" key="2">
    <citation type="journal article" date="2013" name="Nature">
        <title>Insights into bilaterian evolution from three spiralian genomes.</title>
        <authorList>
            <person name="Simakov O."/>
            <person name="Marletaz F."/>
            <person name="Cho S.J."/>
            <person name="Edsinger-Gonzales E."/>
            <person name="Havlak P."/>
            <person name="Hellsten U."/>
            <person name="Kuo D.H."/>
            <person name="Larsson T."/>
            <person name="Lv J."/>
            <person name="Arendt D."/>
            <person name="Savage R."/>
            <person name="Osoegawa K."/>
            <person name="de Jong P."/>
            <person name="Grimwood J."/>
            <person name="Chapman J.A."/>
            <person name="Shapiro H."/>
            <person name="Aerts A."/>
            <person name="Otillar R.P."/>
            <person name="Terry A.Y."/>
            <person name="Boore J.L."/>
            <person name="Grigoriev I.V."/>
            <person name="Lindberg D.R."/>
            <person name="Seaver E.C."/>
            <person name="Weisblat D.A."/>
            <person name="Putnam N.H."/>
            <person name="Rokhsar D.S."/>
        </authorList>
    </citation>
    <scope>NUCLEOTIDE SEQUENCE</scope>
</reference>
<dbReference type="CTD" id="20201739"/>
<dbReference type="EMBL" id="KB095812">
    <property type="protein sequence ID" value="ESO11883.1"/>
    <property type="molecule type" value="Genomic_DNA"/>
</dbReference>
<dbReference type="Proteomes" id="UP000015101">
    <property type="component" value="Unassembled WGS sequence"/>
</dbReference>
<feature type="compositionally biased region" description="Low complexity" evidence="1">
    <location>
        <begin position="48"/>
        <end position="65"/>
    </location>
</feature>
<accession>T1EYT9</accession>
<reference evidence="3" key="3">
    <citation type="submission" date="2015-06" db="UniProtKB">
        <authorList>
            <consortium name="EnsemblMetazoa"/>
        </authorList>
    </citation>
    <scope>IDENTIFICATION</scope>
</reference>
<feature type="region of interest" description="Disordered" evidence="1">
    <location>
        <begin position="19"/>
        <end position="73"/>
    </location>
</feature>
<dbReference type="EMBL" id="AMQM01002615">
    <property type="status" value="NOT_ANNOTATED_CDS"/>
    <property type="molecule type" value="Genomic_DNA"/>
</dbReference>
<dbReference type="EMBL" id="AMQM01002614">
    <property type="status" value="NOT_ANNOTATED_CDS"/>
    <property type="molecule type" value="Genomic_DNA"/>
</dbReference>
<organism evidence="3 4">
    <name type="scientific">Helobdella robusta</name>
    <name type="common">Californian leech</name>
    <dbReference type="NCBI Taxonomy" id="6412"/>
    <lineage>
        <taxon>Eukaryota</taxon>
        <taxon>Metazoa</taxon>
        <taxon>Spiralia</taxon>
        <taxon>Lophotrochozoa</taxon>
        <taxon>Annelida</taxon>
        <taxon>Clitellata</taxon>
        <taxon>Hirudinea</taxon>
        <taxon>Rhynchobdellida</taxon>
        <taxon>Glossiphoniidae</taxon>
        <taxon>Helobdella</taxon>
    </lineage>
</organism>
<dbReference type="GeneID" id="20201739"/>
<dbReference type="EMBL" id="AMQM01002613">
    <property type="status" value="NOT_ANNOTATED_CDS"/>
    <property type="molecule type" value="Genomic_DNA"/>
</dbReference>
<keyword evidence="4" id="KW-1185">Reference proteome</keyword>
<dbReference type="PANTHER" id="PTHR47055:SF3">
    <property type="entry name" value="PHORBOL-ESTER_DAG-TYPE DOMAIN-CONTAINING PROTEIN"/>
    <property type="match status" value="1"/>
</dbReference>
<dbReference type="AlphaFoldDB" id="T1EYT9"/>
<dbReference type="InParanoid" id="T1EYT9"/>
<dbReference type="RefSeq" id="XP_009010371.1">
    <property type="nucleotide sequence ID" value="XM_009012123.1"/>
</dbReference>
<evidence type="ECO:0000313" key="3">
    <source>
        <dbReference type="EnsemblMetazoa" id="HelroP166969"/>
    </source>
</evidence>
<dbReference type="KEGG" id="hro:HELRODRAFT_166969"/>
<dbReference type="OrthoDB" id="6158906at2759"/>
<evidence type="ECO:0000313" key="2">
    <source>
        <dbReference type="EMBL" id="ESO11883.1"/>
    </source>
</evidence>